<proteinExistence type="predicted"/>
<reference evidence="5 6" key="1">
    <citation type="journal article" date="2014" name="Genome Announc.">
        <title>Draft Genome Sequence of Cytophaga fermentans JCM 21142T, a Facultative Anaerobe Isolated from Marine Mud.</title>
        <authorList>
            <person name="Starns D."/>
            <person name="Oshima K."/>
            <person name="Suda W."/>
            <person name="Iino T."/>
            <person name="Yuki M."/>
            <person name="Inoue J."/>
            <person name="Kitamura K."/>
            <person name="Iida T."/>
            <person name="Darby A."/>
            <person name="Hattori M."/>
            <person name="Ohkuma M."/>
        </authorList>
    </citation>
    <scope>NUCLEOTIDE SEQUENCE [LARGE SCALE GENOMIC DNA]</scope>
    <source>
        <strain evidence="5 6">JCM 21142</strain>
    </source>
</reference>
<comment type="caution">
    <text evidence="5">The sequence shown here is derived from an EMBL/GenBank/DDBJ whole genome shotgun (WGS) entry which is preliminary data.</text>
</comment>
<gene>
    <name evidence="5" type="ORF">JCM21142_41883</name>
</gene>
<accession>W7Y6G3</accession>
<dbReference type="InterPro" id="IPR011871">
    <property type="entry name" value="Fib_succ_major"/>
</dbReference>
<evidence type="ECO:0000256" key="1">
    <source>
        <dbReference type="ARBA" id="ARBA00022737"/>
    </source>
</evidence>
<dbReference type="AlphaFoldDB" id="W7Y6G3"/>
<dbReference type="InterPro" id="IPR050745">
    <property type="entry name" value="Multifunctional_regulatory"/>
</dbReference>
<dbReference type="RefSeq" id="WP_052343051.1">
    <property type="nucleotide sequence ID" value="NZ_BAMD01000019.1"/>
</dbReference>
<dbReference type="Pfam" id="PF09603">
    <property type="entry name" value="Fib_succ_major"/>
    <property type="match status" value="1"/>
</dbReference>
<evidence type="ECO:0000256" key="3">
    <source>
        <dbReference type="PROSITE-ProRule" id="PRU00023"/>
    </source>
</evidence>
<dbReference type="eggNOG" id="COG4704">
    <property type="taxonomic scope" value="Bacteria"/>
</dbReference>
<dbReference type="OrthoDB" id="9805760at2"/>
<dbReference type="SMART" id="SM00248">
    <property type="entry name" value="ANK"/>
    <property type="match status" value="4"/>
</dbReference>
<dbReference type="Gene3D" id="1.25.40.20">
    <property type="entry name" value="Ankyrin repeat-containing domain"/>
    <property type="match status" value="1"/>
</dbReference>
<evidence type="ECO:0000313" key="5">
    <source>
        <dbReference type="EMBL" id="GAF03218.1"/>
    </source>
</evidence>
<feature type="domain" description="Fibrobacter succinogenes major paralogous" evidence="4">
    <location>
        <begin position="291"/>
        <end position="473"/>
    </location>
</feature>
<dbReference type="InterPro" id="IPR036770">
    <property type="entry name" value="Ankyrin_rpt-contain_sf"/>
</dbReference>
<dbReference type="Pfam" id="PF12796">
    <property type="entry name" value="Ank_2"/>
    <property type="match status" value="1"/>
</dbReference>
<dbReference type="PANTHER" id="PTHR24189:SF50">
    <property type="entry name" value="ANKYRIN REPEAT AND SOCS BOX PROTEIN 2"/>
    <property type="match status" value="1"/>
</dbReference>
<dbReference type="SUPFAM" id="SSF48403">
    <property type="entry name" value="Ankyrin repeat"/>
    <property type="match status" value="1"/>
</dbReference>
<dbReference type="PANTHER" id="PTHR24189">
    <property type="entry name" value="MYOTROPHIN"/>
    <property type="match status" value="1"/>
</dbReference>
<dbReference type="eggNOG" id="COG0666">
    <property type="taxonomic scope" value="Bacteria"/>
</dbReference>
<evidence type="ECO:0000256" key="2">
    <source>
        <dbReference type="ARBA" id="ARBA00023043"/>
    </source>
</evidence>
<keyword evidence="6" id="KW-1185">Reference proteome</keyword>
<name>W7Y6G3_9BACT</name>
<keyword evidence="2 3" id="KW-0040">ANK repeat</keyword>
<dbReference type="NCBIfam" id="TIGR02145">
    <property type="entry name" value="Fib_succ_major"/>
    <property type="match status" value="1"/>
</dbReference>
<dbReference type="InterPro" id="IPR002110">
    <property type="entry name" value="Ankyrin_rpt"/>
</dbReference>
<keyword evidence="1" id="KW-0677">Repeat</keyword>
<sequence>MKTSIIAIFVYLCILCQCQSQIRPNYDDSTVEDLSTYLWIETNQIWEGSFELRIKELIERGAEIDYIYKGRNPTNTPFLNAAGALETLKRQSHYTAEELEAVEWEAVKIVKYLVEKGANIHAVSTSRKLNALHLAACGGREKMIPVLVDMGLDINSRDSTEGFGVTVLLHAMAAGDLATVKAVVAAGADINLCALDGNSPLDYAIAYARSEDHQGWMPYKEHEAIAAYMKSLGAQHGKNDFTGYLYFDESKKEAEKEDVEPVKEEVPIPDIDYDVTYGTMTDQDGNSYKTITIGTQTWMAENLRSTTYNDGTAIPYVADGAEWSKLETGAYCIYNNSKDVDTLATYGCLYNWYAVNKGMLAPKGWHIPTASEWMTLFEYLGGEEIAGGVLKENESAYWASPNVGATNKIGFSALPGGRRGNNGKFYKKGERGFWWSVTEEYSLVEILEIFHNYGEAFITSAAMEMGFSVRCVKD</sequence>
<evidence type="ECO:0000313" key="6">
    <source>
        <dbReference type="Proteomes" id="UP000019402"/>
    </source>
</evidence>
<dbReference type="STRING" id="869213.GCA_000517085_01402"/>
<dbReference type="PROSITE" id="PS50297">
    <property type="entry name" value="ANK_REP_REGION"/>
    <property type="match status" value="1"/>
</dbReference>
<evidence type="ECO:0000259" key="4">
    <source>
        <dbReference type="Pfam" id="PF09603"/>
    </source>
</evidence>
<organism evidence="5 6">
    <name type="scientific">Saccharicrinis fermentans DSM 9555 = JCM 21142</name>
    <dbReference type="NCBI Taxonomy" id="869213"/>
    <lineage>
        <taxon>Bacteria</taxon>
        <taxon>Pseudomonadati</taxon>
        <taxon>Bacteroidota</taxon>
        <taxon>Bacteroidia</taxon>
        <taxon>Marinilabiliales</taxon>
        <taxon>Marinilabiliaceae</taxon>
        <taxon>Saccharicrinis</taxon>
    </lineage>
</organism>
<feature type="repeat" description="ANK" evidence="3">
    <location>
        <begin position="127"/>
        <end position="159"/>
    </location>
</feature>
<dbReference type="PROSITE" id="PS50088">
    <property type="entry name" value="ANK_REPEAT"/>
    <property type="match status" value="1"/>
</dbReference>
<protein>
    <submittedName>
        <fullName evidence="5">Ribulose-5-phosphate 4-epimerase and aldolase</fullName>
    </submittedName>
</protein>
<dbReference type="Proteomes" id="UP000019402">
    <property type="component" value="Unassembled WGS sequence"/>
</dbReference>
<dbReference type="EMBL" id="BAMD01000019">
    <property type="protein sequence ID" value="GAF03218.1"/>
    <property type="molecule type" value="Genomic_DNA"/>
</dbReference>